<accession>G9P6B8</accession>
<protein>
    <submittedName>
        <fullName evidence="1">Uncharacterized protein</fullName>
    </submittedName>
</protein>
<proteinExistence type="predicted"/>
<dbReference type="HOGENOM" id="CLU_2886102_0_0_1"/>
<name>G9P6B8_HYPAI</name>
<evidence type="ECO:0000313" key="1">
    <source>
        <dbReference type="EMBL" id="EHK42233.1"/>
    </source>
</evidence>
<organism evidence="1 2">
    <name type="scientific">Hypocrea atroviridis (strain ATCC 20476 / IMI 206040)</name>
    <name type="common">Trichoderma atroviride</name>
    <dbReference type="NCBI Taxonomy" id="452589"/>
    <lineage>
        <taxon>Eukaryota</taxon>
        <taxon>Fungi</taxon>
        <taxon>Dikarya</taxon>
        <taxon>Ascomycota</taxon>
        <taxon>Pezizomycotina</taxon>
        <taxon>Sordariomycetes</taxon>
        <taxon>Hypocreomycetidae</taxon>
        <taxon>Hypocreales</taxon>
        <taxon>Hypocreaceae</taxon>
        <taxon>Trichoderma</taxon>
    </lineage>
</organism>
<dbReference type="EMBL" id="ABDG02000027">
    <property type="protein sequence ID" value="EHK42233.1"/>
    <property type="molecule type" value="Genomic_DNA"/>
</dbReference>
<keyword evidence="2" id="KW-1185">Reference proteome</keyword>
<comment type="caution">
    <text evidence="1">The sequence shown here is derived from an EMBL/GenBank/DDBJ whole genome shotgun (WGS) entry which is preliminary data.</text>
</comment>
<dbReference type="AlphaFoldDB" id="G9P6B8"/>
<reference evidence="1 2" key="1">
    <citation type="journal article" date="2011" name="Genome Biol.">
        <title>Comparative genome sequence analysis underscores mycoparasitism as the ancestral life style of Trichoderma.</title>
        <authorList>
            <person name="Kubicek C.P."/>
            <person name="Herrera-Estrella A."/>
            <person name="Seidl-Seiboth V."/>
            <person name="Martinez D.A."/>
            <person name="Druzhinina I.S."/>
            <person name="Thon M."/>
            <person name="Zeilinger S."/>
            <person name="Casas-Flores S."/>
            <person name="Horwitz B.A."/>
            <person name="Mukherjee P.K."/>
            <person name="Mukherjee M."/>
            <person name="Kredics L."/>
            <person name="Alcaraz L.D."/>
            <person name="Aerts A."/>
            <person name="Antal Z."/>
            <person name="Atanasova L."/>
            <person name="Cervantes-Badillo M.G."/>
            <person name="Challacombe J."/>
            <person name="Chertkov O."/>
            <person name="McCluskey K."/>
            <person name="Coulpier F."/>
            <person name="Deshpande N."/>
            <person name="von Doehren H."/>
            <person name="Ebbole D.J."/>
            <person name="Esquivel-Naranjo E.U."/>
            <person name="Fekete E."/>
            <person name="Flipphi M."/>
            <person name="Glaser F."/>
            <person name="Gomez-Rodriguez E.Y."/>
            <person name="Gruber S."/>
            <person name="Han C."/>
            <person name="Henrissat B."/>
            <person name="Hermosa R."/>
            <person name="Hernandez-Onate M."/>
            <person name="Karaffa L."/>
            <person name="Kosti I."/>
            <person name="Le Crom S."/>
            <person name="Lindquist E."/>
            <person name="Lucas S."/>
            <person name="Luebeck M."/>
            <person name="Luebeck P.S."/>
            <person name="Margeot A."/>
            <person name="Metz B."/>
            <person name="Misra M."/>
            <person name="Nevalainen H."/>
            <person name="Omann M."/>
            <person name="Packer N."/>
            <person name="Perrone G."/>
            <person name="Uresti-Rivera E.E."/>
            <person name="Salamov A."/>
            <person name="Schmoll M."/>
            <person name="Seiboth B."/>
            <person name="Shapiro H."/>
            <person name="Sukno S."/>
            <person name="Tamayo-Ramos J.A."/>
            <person name="Tisch D."/>
            <person name="Wiest A."/>
            <person name="Wilkinson H.H."/>
            <person name="Zhang M."/>
            <person name="Coutinho P.M."/>
            <person name="Kenerley C.M."/>
            <person name="Monte E."/>
            <person name="Baker S.E."/>
            <person name="Grigoriev I.V."/>
        </authorList>
    </citation>
    <scope>NUCLEOTIDE SEQUENCE [LARGE SCALE GENOMIC DNA]</scope>
    <source>
        <strain evidence="2">ATCC 20476 / IMI 206040</strain>
    </source>
</reference>
<evidence type="ECO:0000313" key="2">
    <source>
        <dbReference type="Proteomes" id="UP000005426"/>
    </source>
</evidence>
<dbReference type="Proteomes" id="UP000005426">
    <property type="component" value="Unassembled WGS sequence"/>
</dbReference>
<sequence length="63" mass="7400">MRPNTHVDSHVDNHIDSYTDNYSDDHINNRLLINYKHRSSTTSLKMLRKFLGNCNAQLHARYG</sequence>
<gene>
    <name evidence="1" type="ORF">TRIATDRAFT_302404</name>
</gene>